<dbReference type="PANTHER" id="PTHR24103">
    <property type="entry name" value="E3 UBIQUITIN-PROTEIN LIGASE TRIM"/>
    <property type="match status" value="1"/>
</dbReference>
<dbReference type="SUPFAM" id="SSF57850">
    <property type="entry name" value="RING/U-box"/>
    <property type="match status" value="1"/>
</dbReference>
<dbReference type="InterPro" id="IPR050143">
    <property type="entry name" value="TRIM/RBCC"/>
</dbReference>
<keyword evidence="1" id="KW-0479">Metal-binding</keyword>
<organism evidence="6 7">
    <name type="scientific">Oncorhynchus mykiss</name>
    <name type="common">Rainbow trout</name>
    <name type="synonym">Salmo gairdneri</name>
    <dbReference type="NCBI Taxonomy" id="8022"/>
    <lineage>
        <taxon>Eukaryota</taxon>
        <taxon>Metazoa</taxon>
        <taxon>Chordata</taxon>
        <taxon>Craniata</taxon>
        <taxon>Vertebrata</taxon>
        <taxon>Euteleostomi</taxon>
        <taxon>Actinopterygii</taxon>
        <taxon>Neopterygii</taxon>
        <taxon>Teleostei</taxon>
        <taxon>Protacanthopterygii</taxon>
        <taxon>Salmoniformes</taxon>
        <taxon>Salmonidae</taxon>
        <taxon>Salmoninae</taxon>
        <taxon>Oncorhynchus</taxon>
    </lineage>
</organism>
<reference evidence="6" key="3">
    <citation type="submission" date="2025-09" db="UniProtKB">
        <authorList>
            <consortium name="Ensembl"/>
        </authorList>
    </citation>
    <scope>IDENTIFICATION</scope>
</reference>
<keyword evidence="2 4" id="KW-0863">Zinc-finger</keyword>
<dbReference type="Proteomes" id="UP000694395">
    <property type="component" value="Chromosome 31"/>
</dbReference>
<dbReference type="AlphaFoldDB" id="A0A8K9X2W4"/>
<keyword evidence="3" id="KW-0862">Zinc</keyword>
<keyword evidence="7" id="KW-1185">Reference proteome</keyword>
<feature type="domain" description="RING-type" evidence="5">
    <location>
        <begin position="12"/>
        <end position="54"/>
    </location>
</feature>
<dbReference type="PROSITE" id="PS00518">
    <property type="entry name" value="ZF_RING_1"/>
    <property type="match status" value="1"/>
</dbReference>
<dbReference type="InterPro" id="IPR017907">
    <property type="entry name" value="Znf_RING_CS"/>
</dbReference>
<dbReference type="InterPro" id="IPR003613">
    <property type="entry name" value="Ubox_domain"/>
</dbReference>
<evidence type="ECO:0000256" key="1">
    <source>
        <dbReference type="ARBA" id="ARBA00022723"/>
    </source>
</evidence>
<proteinExistence type="predicted"/>
<evidence type="ECO:0000256" key="4">
    <source>
        <dbReference type="PROSITE-ProRule" id="PRU00175"/>
    </source>
</evidence>
<dbReference type="SMART" id="SM00184">
    <property type="entry name" value="RING"/>
    <property type="match status" value="1"/>
</dbReference>
<dbReference type="GeneTree" id="ENSGT00940000164374"/>
<dbReference type="Gene3D" id="3.30.40.10">
    <property type="entry name" value="Zinc/RING finger domain, C3HC4 (zinc finger)"/>
    <property type="match status" value="1"/>
</dbReference>
<dbReference type="GO" id="GO:0008270">
    <property type="term" value="F:zinc ion binding"/>
    <property type="evidence" value="ECO:0007669"/>
    <property type="project" value="UniProtKB-KW"/>
</dbReference>
<reference evidence="6" key="2">
    <citation type="submission" date="2025-08" db="UniProtKB">
        <authorList>
            <consortium name="Ensembl"/>
        </authorList>
    </citation>
    <scope>IDENTIFICATION</scope>
</reference>
<dbReference type="GO" id="GO:0004842">
    <property type="term" value="F:ubiquitin-protein transferase activity"/>
    <property type="evidence" value="ECO:0007669"/>
    <property type="project" value="InterPro"/>
</dbReference>
<evidence type="ECO:0000313" key="7">
    <source>
        <dbReference type="Proteomes" id="UP000694395"/>
    </source>
</evidence>
<dbReference type="Pfam" id="PF15227">
    <property type="entry name" value="zf-C3HC4_4"/>
    <property type="match status" value="1"/>
</dbReference>
<evidence type="ECO:0000256" key="2">
    <source>
        <dbReference type="ARBA" id="ARBA00022771"/>
    </source>
</evidence>
<name>A0A8K9X2W4_ONCMY</name>
<reference evidence="6" key="1">
    <citation type="submission" date="2020-07" db="EMBL/GenBank/DDBJ databases">
        <title>A long reads based de novo assembly of the rainbow trout Arlee double haploid line genome.</title>
        <authorList>
            <person name="Gao G."/>
            <person name="Palti Y."/>
        </authorList>
    </citation>
    <scope>NUCLEOTIDE SEQUENCE [LARGE SCALE GENOMIC DNA]</scope>
</reference>
<protein>
    <recommendedName>
        <fullName evidence="5">RING-type domain-containing protein</fullName>
    </recommendedName>
</protein>
<evidence type="ECO:0000313" key="6">
    <source>
        <dbReference type="Ensembl" id="ENSOMYP00000127152.1"/>
    </source>
</evidence>
<evidence type="ECO:0000259" key="5">
    <source>
        <dbReference type="PROSITE" id="PS50089"/>
    </source>
</evidence>
<dbReference type="PROSITE" id="PS50089">
    <property type="entry name" value="ZF_RING_2"/>
    <property type="match status" value="1"/>
</dbReference>
<accession>A0A8K9X2W4</accession>
<dbReference type="InterPro" id="IPR001841">
    <property type="entry name" value="Znf_RING"/>
</dbReference>
<sequence length="150" mass="16826">TAGLSRGCELTCPVCLELFREPVILECGHHFCRVCITQCWEAKYDEHPTCPKCRKTCAPKLRPNSLLCNVVDSTRRAHRRILKNGNGGALCPAPGSEFGVLVSSLSSQTYLTFYICFGYLVTYLSHHTVFTNLIHLHCNFWGVHLGNLLK</sequence>
<dbReference type="InterPro" id="IPR013083">
    <property type="entry name" value="Znf_RING/FYVE/PHD"/>
</dbReference>
<dbReference type="Ensembl" id="ENSOMYT00000126665.1">
    <property type="protein sequence ID" value="ENSOMYP00000127152.1"/>
    <property type="gene ID" value="ENSOMYG00000022430.2"/>
</dbReference>
<evidence type="ECO:0000256" key="3">
    <source>
        <dbReference type="ARBA" id="ARBA00022833"/>
    </source>
</evidence>
<dbReference type="GO" id="GO:0016567">
    <property type="term" value="P:protein ubiquitination"/>
    <property type="evidence" value="ECO:0007669"/>
    <property type="project" value="InterPro"/>
</dbReference>
<dbReference type="SMART" id="SM00504">
    <property type="entry name" value="Ubox"/>
    <property type="match status" value="1"/>
</dbReference>